<evidence type="ECO:0000259" key="1">
    <source>
        <dbReference type="PROSITE" id="PS51384"/>
    </source>
</evidence>
<dbReference type="Proteomes" id="UP000272503">
    <property type="component" value="Unassembled WGS sequence"/>
</dbReference>
<sequence length="279" mass="30865">MSTTPSPSRPARPQTVLEVVARNWLTPHLVRLTLGGPGFDDFVSNDATDKYIKIFFTKPELELEPPYDVAALRETLAPEDLPVTRTYTVRRVNTEERTLDVDFVVHGDEGLAGPWAADAALGDRVVFAGPGGAYTPDLEADWHLFVGDESAFPAIAAAVESLPEDARGIAVVEIESEDDRPTLSGPDGVAVHWIIRGERTEDTPRLLADAITALTWLEGRVHVFAHGERESMKALREVFITERELERSQLSLSGYWAHGRAEDRFQAEKREPIGKIFPA</sequence>
<dbReference type="PROSITE" id="PS51384">
    <property type="entry name" value="FAD_FR"/>
    <property type="match status" value="1"/>
</dbReference>
<dbReference type="Gene3D" id="2.40.30.10">
    <property type="entry name" value="Translation factors"/>
    <property type="match status" value="1"/>
</dbReference>
<dbReference type="InterPro" id="IPR017927">
    <property type="entry name" value="FAD-bd_FR_type"/>
</dbReference>
<keyword evidence="3" id="KW-1185">Reference proteome</keyword>
<evidence type="ECO:0000313" key="2">
    <source>
        <dbReference type="EMBL" id="RLP77274.1"/>
    </source>
</evidence>
<dbReference type="InterPro" id="IPR017938">
    <property type="entry name" value="Riboflavin_synthase-like_b-brl"/>
</dbReference>
<organism evidence="2 3">
    <name type="scientific">Mycetocola tolaasinivorans</name>
    <dbReference type="NCBI Taxonomy" id="76635"/>
    <lineage>
        <taxon>Bacteria</taxon>
        <taxon>Bacillati</taxon>
        <taxon>Actinomycetota</taxon>
        <taxon>Actinomycetes</taxon>
        <taxon>Micrococcales</taxon>
        <taxon>Microbacteriaceae</taxon>
        <taxon>Mycetocola</taxon>
    </lineage>
</organism>
<dbReference type="AlphaFoldDB" id="A0A3L7ABC6"/>
<dbReference type="Gene3D" id="3.40.50.80">
    <property type="entry name" value="Nucleotide-binding domain of ferredoxin-NADP reductase (FNR) module"/>
    <property type="match status" value="1"/>
</dbReference>
<dbReference type="SUPFAM" id="SSF63380">
    <property type="entry name" value="Riboflavin synthase domain-like"/>
    <property type="match status" value="1"/>
</dbReference>
<dbReference type="InterPro" id="IPR013113">
    <property type="entry name" value="SIP_FAD-bd"/>
</dbReference>
<feature type="domain" description="FAD-binding FR-type" evidence="1">
    <location>
        <begin position="9"/>
        <end position="137"/>
    </location>
</feature>
<dbReference type="GO" id="GO:0016491">
    <property type="term" value="F:oxidoreductase activity"/>
    <property type="evidence" value="ECO:0007669"/>
    <property type="project" value="InterPro"/>
</dbReference>
<dbReference type="InterPro" id="IPR039261">
    <property type="entry name" value="FNR_nucleotide-bd"/>
</dbReference>
<dbReference type="Pfam" id="PF04954">
    <property type="entry name" value="SIP"/>
    <property type="match status" value="1"/>
</dbReference>
<accession>A0A3L7ABC6</accession>
<name>A0A3L7ABC6_9MICO</name>
<dbReference type="RefSeq" id="WP_121647259.1">
    <property type="nucleotide sequence ID" value="NZ_RCUX01000002.1"/>
</dbReference>
<comment type="caution">
    <text evidence="2">The sequence shown here is derived from an EMBL/GenBank/DDBJ whole genome shotgun (WGS) entry which is preliminary data.</text>
</comment>
<dbReference type="PANTHER" id="PTHR30157:SF0">
    <property type="entry name" value="NADPH-DEPENDENT FERRIC-CHELATE REDUCTASE"/>
    <property type="match status" value="1"/>
</dbReference>
<dbReference type="InterPro" id="IPR007037">
    <property type="entry name" value="SIP_rossman_dom"/>
</dbReference>
<evidence type="ECO:0000313" key="3">
    <source>
        <dbReference type="Proteomes" id="UP000272503"/>
    </source>
</evidence>
<dbReference type="InterPro" id="IPR039374">
    <property type="entry name" value="SIP_fam"/>
</dbReference>
<gene>
    <name evidence="2" type="ORF">D9V32_02125</name>
</gene>
<dbReference type="EMBL" id="RCUX01000002">
    <property type="protein sequence ID" value="RLP77274.1"/>
    <property type="molecule type" value="Genomic_DNA"/>
</dbReference>
<dbReference type="Pfam" id="PF08021">
    <property type="entry name" value="FAD_binding_9"/>
    <property type="match status" value="1"/>
</dbReference>
<dbReference type="CDD" id="cd06193">
    <property type="entry name" value="siderophore_interacting"/>
    <property type="match status" value="1"/>
</dbReference>
<protein>
    <submittedName>
        <fullName evidence="2">Siderophore-interacting protein</fullName>
    </submittedName>
</protein>
<proteinExistence type="predicted"/>
<dbReference type="OrthoDB" id="9814826at2"/>
<dbReference type="PANTHER" id="PTHR30157">
    <property type="entry name" value="FERRIC REDUCTASE, NADPH-DEPENDENT"/>
    <property type="match status" value="1"/>
</dbReference>
<reference evidence="2 3" key="1">
    <citation type="submission" date="2018-10" db="EMBL/GenBank/DDBJ databases">
        <authorList>
            <person name="Li J."/>
        </authorList>
    </citation>
    <scope>NUCLEOTIDE SEQUENCE [LARGE SCALE GENOMIC DNA]</scope>
    <source>
        <strain evidence="2 3">IF 016277</strain>
    </source>
</reference>